<dbReference type="OrthoDB" id="63337at2157"/>
<dbReference type="HOGENOM" id="CLU_072983_0_0_2"/>
<dbReference type="eggNOG" id="arCOG00302">
    <property type="taxonomic scope" value="Archaea"/>
</dbReference>
<dbReference type="EMBL" id="CP001941">
    <property type="protein sequence ID" value="ADD07907.1"/>
    <property type="molecule type" value="Genomic_DNA"/>
</dbReference>
<dbReference type="InterPro" id="IPR016195">
    <property type="entry name" value="Pol/histidinol_Pase-like"/>
</dbReference>
<feature type="domain" description="Polymerase/histidinol phosphatase N-terminal" evidence="1">
    <location>
        <begin position="3"/>
        <end position="66"/>
    </location>
</feature>
<dbReference type="STRING" id="439481.Aboo_0095"/>
<dbReference type="Gene3D" id="3.20.20.140">
    <property type="entry name" value="Metal-dependent hydrolases"/>
    <property type="match status" value="1"/>
</dbReference>
<dbReference type="CDD" id="cd07432">
    <property type="entry name" value="PHP_HisPPase"/>
    <property type="match status" value="1"/>
</dbReference>
<dbReference type="InterPro" id="IPR004013">
    <property type="entry name" value="PHP_dom"/>
</dbReference>
<dbReference type="SUPFAM" id="SSF89550">
    <property type="entry name" value="PHP domain-like"/>
    <property type="match status" value="1"/>
</dbReference>
<keyword evidence="3" id="KW-1185">Reference proteome</keyword>
<evidence type="ECO:0000259" key="1">
    <source>
        <dbReference type="SMART" id="SM00481"/>
    </source>
</evidence>
<organism evidence="2 3">
    <name type="scientific">Aciduliprofundum boonei (strain DSM 19572 / T469)</name>
    <dbReference type="NCBI Taxonomy" id="439481"/>
    <lineage>
        <taxon>Archaea</taxon>
        <taxon>Methanobacteriati</taxon>
        <taxon>Thermoplasmatota</taxon>
        <taxon>DHVE2 group</taxon>
        <taxon>Candidatus Aciduliprofundum</taxon>
    </lineage>
</organism>
<dbReference type="Pfam" id="PF02811">
    <property type="entry name" value="PHP"/>
    <property type="match status" value="1"/>
</dbReference>
<evidence type="ECO:0000313" key="3">
    <source>
        <dbReference type="Proteomes" id="UP000001400"/>
    </source>
</evidence>
<reference evidence="2" key="1">
    <citation type="submission" date="2010-02" db="EMBL/GenBank/DDBJ databases">
        <title>Complete sequence of Aciduliprofundum boonei T469.</title>
        <authorList>
            <consortium name="US DOE Joint Genome Institute"/>
            <person name="Lucas S."/>
            <person name="Copeland A."/>
            <person name="Lapidus A."/>
            <person name="Cheng J.-F."/>
            <person name="Bruce D."/>
            <person name="Goodwin L."/>
            <person name="Pitluck S."/>
            <person name="Saunders E."/>
            <person name="Detter J.C."/>
            <person name="Han C."/>
            <person name="Tapia R."/>
            <person name="Land M."/>
            <person name="Hauser L."/>
            <person name="Kyrpides N."/>
            <person name="Mikhailova N."/>
            <person name="Flores G."/>
            <person name="Reysenbach A.-L."/>
            <person name="Woyke T."/>
        </authorList>
    </citation>
    <scope>NUCLEOTIDE SEQUENCE</scope>
    <source>
        <strain evidence="2">T469</strain>
    </source>
</reference>
<evidence type="ECO:0000313" key="2">
    <source>
        <dbReference type="EMBL" id="ADD07907.1"/>
    </source>
</evidence>
<dbReference type="RefSeq" id="WP_008085126.1">
    <property type="nucleotide sequence ID" value="NC_013926.1"/>
</dbReference>
<dbReference type="PANTHER" id="PTHR42924:SF3">
    <property type="entry name" value="POLYMERASE_HISTIDINOL PHOSPHATASE N-TERMINAL DOMAIN-CONTAINING PROTEIN"/>
    <property type="match status" value="1"/>
</dbReference>
<protein>
    <submittedName>
        <fullName evidence="2">PHP domain protein</fullName>
    </submittedName>
</protein>
<dbReference type="GO" id="GO:0004534">
    <property type="term" value="F:5'-3' RNA exonuclease activity"/>
    <property type="evidence" value="ECO:0007669"/>
    <property type="project" value="TreeGrafter"/>
</dbReference>
<dbReference type="Proteomes" id="UP000001400">
    <property type="component" value="Chromosome"/>
</dbReference>
<dbReference type="GO" id="GO:0035312">
    <property type="term" value="F:5'-3' DNA exonuclease activity"/>
    <property type="evidence" value="ECO:0007669"/>
    <property type="project" value="TreeGrafter"/>
</dbReference>
<gene>
    <name evidence="2" type="ordered locus">Aboo_0095</name>
</gene>
<dbReference type="InterPro" id="IPR003141">
    <property type="entry name" value="Pol/His_phosphatase_N"/>
</dbReference>
<dbReference type="KEGG" id="abi:Aboo_0095"/>
<name>B5IEN5_ACIB4</name>
<dbReference type="GeneID" id="8827031"/>
<dbReference type="SMART" id="SM00481">
    <property type="entry name" value="POLIIIAc"/>
    <property type="match status" value="1"/>
</dbReference>
<dbReference type="NCBIfam" id="NF038032">
    <property type="entry name" value="CehA_McbA_metalo"/>
    <property type="match status" value="1"/>
</dbReference>
<accession>B5IEN5</accession>
<dbReference type="InterPro" id="IPR052018">
    <property type="entry name" value="PHP_domain"/>
</dbReference>
<sequence>MKVDMHTHSAYSPDGKVPIKDMLKRAKKIGLGAIAITDHNEIKGALKAKKLGILEVIRGIEVSTAQGHVLAYGIDCKIQRDLSIEETIEKIHDCGGIAVAAHPYRFWSGIGEENVKRHDFDGIEVFNGRCKESSNRRARNLTAILHKPFTAGSDAHFLDEIGKAGIIVDGEREEEIIEEILKKNVKTFGKSRGTSDTIRYVKKAVGEWIKRGFKKI</sequence>
<proteinExistence type="predicted"/>
<dbReference type="AlphaFoldDB" id="B5IEN5"/>
<dbReference type="PANTHER" id="PTHR42924">
    <property type="entry name" value="EXONUCLEASE"/>
    <property type="match status" value="1"/>
</dbReference>